<protein>
    <recommendedName>
        <fullName evidence="1">Methylase-associated X1 domain-containing protein</fullName>
    </recommendedName>
</protein>
<dbReference type="EMBL" id="BAAANS010000095">
    <property type="protein sequence ID" value="GAA2123711.1"/>
    <property type="molecule type" value="Genomic_DNA"/>
</dbReference>
<keyword evidence="3" id="KW-1185">Reference proteome</keyword>
<accession>A0ABP5JWI1</accession>
<organism evidence="2 3">
    <name type="scientific">Kitasatospora saccharophila</name>
    <dbReference type="NCBI Taxonomy" id="407973"/>
    <lineage>
        <taxon>Bacteria</taxon>
        <taxon>Bacillati</taxon>
        <taxon>Actinomycetota</taxon>
        <taxon>Actinomycetes</taxon>
        <taxon>Kitasatosporales</taxon>
        <taxon>Streptomycetaceae</taxon>
        <taxon>Kitasatospora</taxon>
    </lineage>
</organism>
<gene>
    <name evidence="2" type="ORF">GCM10009759_74950</name>
</gene>
<evidence type="ECO:0000313" key="3">
    <source>
        <dbReference type="Proteomes" id="UP001500897"/>
    </source>
</evidence>
<dbReference type="InterPro" id="IPR046894">
    <property type="entry name" value="MTaX1"/>
</dbReference>
<evidence type="ECO:0000313" key="2">
    <source>
        <dbReference type="EMBL" id="GAA2123711.1"/>
    </source>
</evidence>
<feature type="domain" description="Methylase-associated X1" evidence="1">
    <location>
        <begin position="75"/>
        <end position="197"/>
    </location>
</feature>
<name>A0ABP5JWI1_9ACTN</name>
<proteinExistence type="predicted"/>
<dbReference type="Pfam" id="PF20296">
    <property type="entry name" value="MTaX1"/>
    <property type="match status" value="1"/>
</dbReference>
<reference evidence="3" key="1">
    <citation type="journal article" date="2019" name="Int. J. Syst. Evol. Microbiol.">
        <title>The Global Catalogue of Microorganisms (GCM) 10K type strain sequencing project: providing services to taxonomists for standard genome sequencing and annotation.</title>
        <authorList>
            <consortium name="The Broad Institute Genomics Platform"/>
            <consortium name="The Broad Institute Genome Sequencing Center for Infectious Disease"/>
            <person name="Wu L."/>
            <person name="Ma J."/>
        </authorList>
    </citation>
    <scope>NUCLEOTIDE SEQUENCE [LARGE SCALE GENOMIC DNA]</scope>
    <source>
        <strain evidence="3">JCM 14559</strain>
    </source>
</reference>
<evidence type="ECO:0000259" key="1">
    <source>
        <dbReference type="Pfam" id="PF20296"/>
    </source>
</evidence>
<sequence>MLPLELSPPWLEMPEEQFKQRYGPRQKTSTAFLGRTLLRSLNEVLANAPSERALTKKPLTVNLSPPLRLAPLPRELRFYIFNATQNSGERKQDAFKIQLSTRPADAVESGKSARYKFDRSGNILPILVGYYAPLNVYILWDADLHDLGAGYSYSNSVYSKSEVVYEAAALGVAESDFRLRNGIVENIIAARSDALVEGLKRRIKATVDRSLGGW</sequence>
<dbReference type="Proteomes" id="UP001500897">
    <property type="component" value="Unassembled WGS sequence"/>
</dbReference>
<comment type="caution">
    <text evidence="2">The sequence shown here is derived from an EMBL/GenBank/DDBJ whole genome shotgun (WGS) entry which is preliminary data.</text>
</comment>